<gene>
    <name evidence="3" type="ORF">BJ878DRAFT_110706</name>
</gene>
<dbReference type="InterPro" id="IPR051412">
    <property type="entry name" value="Formin_Homology_Diaphanous_sf"/>
</dbReference>
<protein>
    <recommendedName>
        <fullName evidence="2">Ubiquitin-like domain-containing protein</fullName>
    </recommendedName>
</protein>
<dbReference type="InterPro" id="IPR054464">
    <property type="entry name" value="ULD_fung"/>
</dbReference>
<feature type="compositionally biased region" description="Gly residues" evidence="1">
    <location>
        <begin position="629"/>
        <end position="642"/>
    </location>
</feature>
<feature type="domain" description="Ubiquitin-like" evidence="2">
    <location>
        <begin position="451"/>
        <end position="534"/>
    </location>
</feature>
<sequence>MRRTGPMPTAIATDHHVEQTLESSQTSSSSRSASQSDSFDDEDSASYDLSDPLGEEPWEEIEPSESASRPRTSSYRTREAARHPPRAARRHTNDRPPTHRAPRVHRPVHRPSSSVDPDDYPGYGRGYPQPGGYGAPMPRSGYAPSSYSAGPGSGPYAPPYAAPPGALTHYGAQGGYGQQNPFSPQPHPGQPQGGAGYFSGGHHAMSAYGAPVASPYGGHEVIQYPPIPGYPSQQGMYQGCPPQGMSPHQMSPYYHQQWPHSDPPSATGDPEMEKKLIAFEEAMKNQKIDSEKAQKDLTSAWEKAQKEITARDAAEAAAKSSAEAAAIAKLKEEEERKAWETRLANEKKEAQKQGAEDARAQIEADKKKADLKAAEEKEKADAKAAVAKAEADSKAAIVKAEKERKEAIEKAEKEAKEAVDKAEKEAKEAVAKAEKEAKDAIAKAIAPVDEKKKPIKFKDAVGRKFSFPFDLCATWTGMEDLIKQAFMHVDLLGEQVAQGHYDLIGPNGEIILPQVWETMIEPDWSITMHMWPMPEPRAPGPPPNGHNHPIGRPGSRNQPRHPVGATRAPPGPPGPPQPGHRAPPPPGWPGSPMVPPGPRISSGGHGPQIQVVGAGPPKSSSSKKKSEAKGGGGVLGWLGGGKPAKPSSVMLSFAR</sequence>
<reference evidence="3" key="1">
    <citation type="journal article" date="2021" name="IMA Fungus">
        <title>Genomic characterization of three marine fungi, including Emericellopsis atlantica sp. nov. with signatures of a generalist lifestyle and marine biomass degradation.</title>
        <authorList>
            <person name="Hagestad O.C."/>
            <person name="Hou L."/>
            <person name="Andersen J.H."/>
            <person name="Hansen E.H."/>
            <person name="Altermark B."/>
            <person name="Li C."/>
            <person name="Kuhnert E."/>
            <person name="Cox R.J."/>
            <person name="Crous P.W."/>
            <person name="Spatafora J.W."/>
            <person name="Lail K."/>
            <person name="Amirebrahimi M."/>
            <person name="Lipzen A."/>
            <person name="Pangilinan J."/>
            <person name="Andreopoulos W."/>
            <person name="Hayes R.D."/>
            <person name="Ng V."/>
            <person name="Grigoriev I.V."/>
            <person name="Jackson S.A."/>
            <person name="Sutton T.D.S."/>
            <person name="Dobson A.D.W."/>
            <person name="Rama T."/>
        </authorList>
    </citation>
    <scope>NUCLEOTIDE SEQUENCE</scope>
    <source>
        <strain evidence="3">TRa3180A</strain>
    </source>
</reference>
<feature type="region of interest" description="Disordered" evidence="1">
    <location>
        <begin position="334"/>
        <end position="368"/>
    </location>
</feature>
<dbReference type="OrthoDB" id="3045089at2759"/>
<accession>A0A9P8CEE4</accession>
<evidence type="ECO:0000313" key="4">
    <source>
        <dbReference type="Proteomes" id="UP000887226"/>
    </source>
</evidence>
<feature type="region of interest" description="Disordered" evidence="1">
    <location>
        <begin position="1"/>
        <end position="196"/>
    </location>
</feature>
<feature type="compositionally biased region" description="Low complexity" evidence="1">
    <location>
        <begin position="23"/>
        <end position="37"/>
    </location>
</feature>
<feature type="compositionally biased region" description="Pro residues" evidence="1">
    <location>
        <begin position="569"/>
        <end position="598"/>
    </location>
</feature>
<dbReference type="GO" id="GO:0030041">
    <property type="term" value="P:actin filament polymerization"/>
    <property type="evidence" value="ECO:0007669"/>
    <property type="project" value="TreeGrafter"/>
</dbReference>
<feature type="compositionally biased region" description="Low complexity" evidence="1">
    <location>
        <begin position="545"/>
        <end position="554"/>
    </location>
</feature>
<dbReference type="GO" id="GO:0005884">
    <property type="term" value="C:actin filament"/>
    <property type="evidence" value="ECO:0007669"/>
    <property type="project" value="TreeGrafter"/>
</dbReference>
<dbReference type="PANTHER" id="PTHR45691">
    <property type="entry name" value="PROTEIN DIAPHANOUS"/>
    <property type="match status" value="1"/>
</dbReference>
<evidence type="ECO:0000313" key="3">
    <source>
        <dbReference type="EMBL" id="KAG9243615.1"/>
    </source>
</evidence>
<comment type="caution">
    <text evidence="3">The sequence shown here is derived from an EMBL/GenBank/DDBJ whole genome shotgun (WGS) entry which is preliminary data.</text>
</comment>
<feature type="compositionally biased region" description="Gly residues" evidence="1">
    <location>
        <begin position="123"/>
        <end position="134"/>
    </location>
</feature>
<feature type="compositionally biased region" description="Basic residues" evidence="1">
    <location>
        <begin position="98"/>
        <end position="109"/>
    </location>
</feature>
<feature type="compositionally biased region" description="Pro residues" evidence="1">
    <location>
        <begin position="533"/>
        <end position="544"/>
    </location>
</feature>
<organism evidence="3 4">
    <name type="scientific">Calycina marina</name>
    <dbReference type="NCBI Taxonomy" id="1763456"/>
    <lineage>
        <taxon>Eukaryota</taxon>
        <taxon>Fungi</taxon>
        <taxon>Dikarya</taxon>
        <taxon>Ascomycota</taxon>
        <taxon>Pezizomycotina</taxon>
        <taxon>Leotiomycetes</taxon>
        <taxon>Helotiales</taxon>
        <taxon>Pezizellaceae</taxon>
        <taxon>Calycina</taxon>
    </lineage>
</organism>
<keyword evidence="4" id="KW-1185">Reference proteome</keyword>
<feature type="compositionally biased region" description="Low complexity" evidence="1">
    <location>
        <begin position="135"/>
        <end position="150"/>
    </location>
</feature>
<evidence type="ECO:0000256" key="1">
    <source>
        <dbReference type="SAM" id="MobiDB-lite"/>
    </source>
</evidence>
<dbReference type="PANTHER" id="PTHR45691:SF6">
    <property type="entry name" value="PROTEIN DIAPHANOUS"/>
    <property type="match status" value="1"/>
</dbReference>
<dbReference type="AlphaFoldDB" id="A0A9P8CEE4"/>
<name>A0A9P8CEE4_9HELO</name>
<feature type="compositionally biased region" description="Low complexity" evidence="1">
    <location>
        <begin position="110"/>
        <end position="122"/>
    </location>
</feature>
<feature type="region of interest" description="Disordered" evidence="1">
    <location>
        <begin position="531"/>
        <end position="655"/>
    </location>
</feature>
<dbReference type="Pfam" id="PF22893">
    <property type="entry name" value="ULD_2"/>
    <property type="match status" value="1"/>
</dbReference>
<feature type="compositionally biased region" description="Acidic residues" evidence="1">
    <location>
        <begin position="53"/>
        <end position="63"/>
    </location>
</feature>
<dbReference type="EMBL" id="MU253964">
    <property type="protein sequence ID" value="KAG9243615.1"/>
    <property type="molecule type" value="Genomic_DNA"/>
</dbReference>
<evidence type="ECO:0000259" key="2">
    <source>
        <dbReference type="Pfam" id="PF22893"/>
    </source>
</evidence>
<proteinExistence type="predicted"/>
<dbReference type="Proteomes" id="UP000887226">
    <property type="component" value="Unassembled WGS sequence"/>
</dbReference>